<keyword evidence="9" id="KW-1185">Reference proteome</keyword>
<dbReference type="STRING" id="159292.SAMN05192546_101330"/>
<keyword evidence="4 7" id="KW-0812">Transmembrane</keyword>
<dbReference type="PANTHER" id="PTHR43663">
    <property type="entry name" value="CHROMATE TRANSPORT PROTEIN-RELATED"/>
    <property type="match status" value="1"/>
</dbReference>
<feature type="transmembrane region" description="Helical" evidence="7">
    <location>
        <begin position="12"/>
        <end position="30"/>
    </location>
</feature>
<dbReference type="PANTHER" id="PTHR43663:SF2">
    <property type="entry name" value="CHROMATE TRANSPORT PROTEIN-RELATED"/>
    <property type="match status" value="1"/>
</dbReference>
<dbReference type="InterPro" id="IPR052518">
    <property type="entry name" value="CHR_Transporter"/>
</dbReference>
<reference evidence="8 9" key="1">
    <citation type="submission" date="2016-10" db="EMBL/GenBank/DDBJ databases">
        <authorList>
            <person name="de Groot N.N."/>
        </authorList>
    </citation>
    <scope>NUCLEOTIDE SEQUENCE [LARGE SCALE GENOMIC DNA]</scope>
    <source>
        <strain evidence="8 9">APO</strain>
    </source>
</reference>
<evidence type="ECO:0000256" key="7">
    <source>
        <dbReference type="SAM" id="Phobius"/>
    </source>
</evidence>
<dbReference type="GO" id="GO:0015109">
    <property type="term" value="F:chromate transmembrane transporter activity"/>
    <property type="evidence" value="ECO:0007669"/>
    <property type="project" value="InterPro"/>
</dbReference>
<evidence type="ECO:0000313" key="8">
    <source>
        <dbReference type="EMBL" id="SDY32448.1"/>
    </source>
</evidence>
<comment type="similarity">
    <text evidence="2">Belongs to the chromate ion transporter (CHR) (TC 2.A.51) family.</text>
</comment>
<evidence type="ECO:0000256" key="5">
    <source>
        <dbReference type="ARBA" id="ARBA00022989"/>
    </source>
</evidence>
<dbReference type="EMBL" id="FNPV01000001">
    <property type="protein sequence ID" value="SDY32448.1"/>
    <property type="molecule type" value="Genomic_DNA"/>
</dbReference>
<keyword evidence="6 7" id="KW-0472">Membrane</keyword>
<dbReference type="Pfam" id="PF02417">
    <property type="entry name" value="Chromate_transp"/>
    <property type="match status" value="1"/>
</dbReference>
<comment type="subcellular location">
    <subcellularLocation>
        <location evidence="1">Cell membrane</location>
        <topology evidence="1">Multi-pass membrane protein</topology>
    </subcellularLocation>
</comment>
<evidence type="ECO:0000256" key="1">
    <source>
        <dbReference type="ARBA" id="ARBA00004651"/>
    </source>
</evidence>
<dbReference type="AlphaFoldDB" id="A0A1H3IZ40"/>
<gene>
    <name evidence="8" type="ORF">SAMN05192546_101330</name>
</gene>
<organism evidence="8 9">
    <name type="scientific">Tindallia californiensis</name>
    <dbReference type="NCBI Taxonomy" id="159292"/>
    <lineage>
        <taxon>Bacteria</taxon>
        <taxon>Bacillati</taxon>
        <taxon>Bacillota</taxon>
        <taxon>Clostridia</taxon>
        <taxon>Peptostreptococcales</taxon>
        <taxon>Tindalliaceae</taxon>
        <taxon>Tindallia</taxon>
    </lineage>
</organism>
<sequence>MNPSIWKLFSIFFRVGAFTFGGGYAMVPIIQKELVEKSKILTNDDFIDILGVCQSMPGAIATNVSAYAGYKIARYKGALACILGTISPSIIVILVIARFYQHIINMDSIQLFFLGVRPAIVALLFVSLLKLLPSVPKTSFSAFIIVFAIIALHWLAIHPIIVILSCMIAGLISEKRRESSLL</sequence>
<evidence type="ECO:0000256" key="2">
    <source>
        <dbReference type="ARBA" id="ARBA00005262"/>
    </source>
</evidence>
<evidence type="ECO:0000256" key="4">
    <source>
        <dbReference type="ARBA" id="ARBA00022692"/>
    </source>
</evidence>
<dbReference type="Proteomes" id="UP000199230">
    <property type="component" value="Unassembled WGS sequence"/>
</dbReference>
<feature type="transmembrane region" description="Helical" evidence="7">
    <location>
        <begin position="144"/>
        <end position="172"/>
    </location>
</feature>
<accession>A0A1H3IZ40</accession>
<keyword evidence="3" id="KW-1003">Cell membrane</keyword>
<evidence type="ECO:0000256" key="3">
    <source>
        <dbReference type="ARBA" id="ARBA00022475"/>
    </source>
</evidence>
<dbReference type="RefSeq" id="WP_093310316.1">
    <property type="nucleotide sequence ID" value="NZ_FNPV01000001.1"/>
</dbReference>
<feature type="transmembrane region" description="Helical" evidence="7">
    <location>
        <begin position="77"/>
        <end position="99"/>
    </location>
</feature>
<name>A0A1H3IZ40_9FIRM</name>
<dbReference type="OrthoDB" id="9788907at2"/>
<dbReference type="GO" id="GO:0005886">
    <property type="term" value="C:plasma membrane"/>
    <property type="evidence" value="ECO:0007669"/>
    <property type="project" value="UniProtKB-SubCell"/>
</dbReference>
<protein>
    <submittedName>
        <fullName evidence="8">Chromate transporter</fullName>
    </submittedName>
</protein>
<evidence type="ECO:0000313" key="9">
    <source>
        <dbReference type="Proteomes" id="UP000199230"/>
    </source>
</evidence>
<proteinExistence type="inferred from homology"/>
<keyword evidence="5 7" id="KW-1133">Transmembrane helix</keyword>
<dbReference type="InterPro" id="IPR003370">
    <property type="entry name" value="Chromate_transpt"/>
</dbReference>
<evidence type="ECO:0000256" key="6">
    <source>
        <dbReference type="ARBA" id="ARBA00023136"/>
    </source>
</evidence>
<feature type="transmembrane region" description="Helical" evidence="7">
    <location>
        <begin position="111"/>
        <end position="132"/>
    </location>
</feature>